<dbReference type="InterPro" id="IPR036188">
    <property type="entry name" value="FAD/NAD-bd_sf"/>
</dbReference>
<keyword evidence="8" id="KW-1185">Reference proteome</keyword>
<keyword evidence="3" id="KW-0274">FAD</keyword>
<organism evidence="7 8">
    <name type="scientific">Hyaloscypha hepaticicola</name>
    <dbReference type="NCBI Taxonomy" id="2082293"/>
    <lineage>
        <taxon>Eukaryota</taxon>
        <taxon>Fungi</taxon>
        <taxon>Dikarya</taxon>
        <taxon>Ascomycota</taxon>
        <taxon>Pezizomycotina</taxon>
        <taxon>Leotiomycetes</taxon>
        <taxon>Helotiales</taxon>
        <taxon>Hyaloscyphaceae</taxon>
        <taxon>Hyaloscypha</taxon>
    </lineage>
</organism>
<dbReference type="OrthoDB" id="10029326at2759"/>
<dbReference type="Proteomes" id="UP000235672">
    <property type="component" value="Unassembled WGS sequence"/>
</dbReference>
<dbReference type="EMBL" id="KZ613496">
    <property type="protein sequence ID" value="PMD18057.1"/>
    <property type="molecule type" value="Genomic_DNA"/>
</dbReference>
<gene>
    <name evidence="7" type="ORF">NA56DRAFT_707099</name>
</gene>
<keyword evidence="5" id="KW-0503">Monooxygenase</keyword>
<evidence type="ECO:0000256" key="2">
    <source>
        <dbReference type="ARBA" id="ARBA00022630"/>
    </source>
</evidence>
<dbReference type="AlphaFoldDB" id="A0A2J6PVK7"/>
<dbReference type="GO" id="GO:0071949">
    <property type="term" value="F:FAD binding"/>
    <property type="evidence" value="ECO:0007669"/>
    <property type="project" value="InterPro"/>
</dbReference>
<dbReference type="GO" id="GO:0004497">
    <property type="term" value="F:monooxygenase activity"/>
    <property type="evidence" value="ECO:0007669"/>
    <property type="project" value="UniProtKB-KW"/>
</dbReference>
<dbReference type="InterPro" id="IPR002938">
    <property type="entry name" value="FAD-bd"/>
</dbReference>
<dbReference type="Gene3D" id="3.50.50.60">
    <property type="entry name" value="FAD/NAD(P)-binding domain"/>
    <property type="match status" value="1"/>
</dbReference>
<evidence type="ECO:0000313" key="8">
    <source>
        <dbReference type="Proteomes" id="UP000235672"/>
    </source>
</evidence>
<dbReference type="STRING" id="1745343.A0A2J6PVK7"/>
<evidence type="ECO:0000256" key="1">
    <source>
        <dbReference type="ARBA" id="ARBA00007992"/>
    </source>
</evidence>
<dbReference type="SUPFAM" id="SSF51905">
    <property type="entry name" value="FAD/NAD(P)-binding domain"/>
    <property type="match status" value="1"/>
</dbReference>
<dbReference type="Pfam" id="PF01494">
    <property type="entry name" value="FAD_binding_3"/>
    <property type="match status" value="1"/>
</dbReference>
<keyword evidence="4" id="KW-0560">Oxidoreductase</keyword>
<dbReference type="PANTHER" id="PTHR13789:SF309">
    <property type="entry name" value="PUTATIVE (AFU_ORTHOLOGUE AFUA_6G14510)-RELATED"/>
    <property type="match status" value="1"/>
</dbReference>
<dbReference type="InterPro" id="IPR050493">
    <property type="entry name" value="FAD-dep_Monooxygenase_BioMet"/>
</dbReference>
<reference evidence="7 8" key="1">
    <citation type="submission" date="2016-05" db="EMBL/GenBank/DDBJ databases">
        <title>A degradative enzymes factory behind the ericoid mycorrhizal symbiosis.</title>
        <authorList>
            <consortium name="DOE Joint Genome Institute"/>
            <person name="Martino E."/>
            <person name="Morin E."/>
            <person name="Grelet G."/>
            <person name="Kuo A."/>
            <person name="Kohler A."/>
            <person name="Daghino S."/>
            <person name="Barry K."/>
            <person name="Choi C."/>
            <person name="Cichocki N."/>
            <person name="Clum A."/>
            <person name="Copeland A."/>
            <person name="Hainaut M."/>
            <person name="Haridas S."/>
            <person name="Labutti K."/>
            <person name="Lindquist E."/>
            <person name="Lipzen A."/>
            <person name="Khouja H.-R."/>
            <person name="Murat C."/>
            <person name="Ohm R."/>
            <person name="Olson A."/>
            <person name="Spatafora J."/>
            <person name="Veneault-Fourrey C."/>
            <person name="Henrissat B."/>
            <person name="Grigoriev I."/>
            <person name="Martin F."/>
            <person name="Perotto S."/>
        </authorList>
    </citation>
    <scope>NUCLEOTIDE SEQUENCE [LARGE SCALE GENOMIC DNA]</scope>
    <source>
        <strain evidence="7 8">UAMH 7357</strain>
    </source>
</reference>
<feature type="domain" description="FAD-binding" evidence="6">
    <location>
        <begin position="12"/>
        <end position="305"/>
    </location>
</feature>
<sequence length="395" mass="44011">MWSCWPSRPAVALFLKRKGYIPVVLERSTSAGYEGSALGLAPNGFKVLSALGITSGWKDSSLSSVLERYGHPMGGIPRSFLNRFLKDAISSVGIPVISEFKVSAIVEEEDQVTVVAEDGRREEGSFVIGCDGLNFVVRASILKSNNKPVELVEFTGIVQHRGISPTPPSMLDHLNTIMFIYGPSYFTYYPITFNSCLWALYQRPKVGTVEWPENRFLTPEVKEARMKELLEDLKDWPKAFKDTVGNSVDITYLKVLDRKVLEQEQGYSAKGRCVLLGDAAHPFTPHSGHGANQALEDAWHLAQILPSFEPTTPPATPPSVNPMSSSELKPFFEAFAQKRQPRTAAIMKISRDVGDLKCPMSPEEIKRRDEYFKETGFIAGSVPTIQDDWFSQPFQ</sequence>
<accession>A0A2J6PVK7</accession>
<evidence type="ECO:0000256" key="3">
    <source>
        <dbReference type="ARBA" id="ARBA00022827"/>
    </source>
</evidence>
<evidence type="ECO:0000256" key="5">
    <source>
        <dbReference type="ARBA" id="ARBA00023033"/>
    </source>
</evidence>
<comment type="similarity">
    <text evidence="1">Belongs to the paxM FAD-dependent monooxygenase family.</text>
</comment>
<keyword evidence="2" id="KW-0285">Flavoprotein</keyword>
<dbReference type="PANTHER" id="PTHR13789">
    <property type="entry name" value="MONOOXYGENASE"/>
    <property type="match status" value="1"/>
</dbReference>
<proteinExistence type="inferred from homology"/>
<evidence type="ECO:0000313" key="7">
    <source>
        <dbReference type="EMBL" id="PMD18057.1"/>
    </source>
</evidence>
<protein>
    <submittedName>
        <fullName evidence="7">FAD/NAD(P)-binding domain-containing protein</fullName>
    </submittedName>
</protein>
<dbReference type="PRINTS" id="PR00420">
    <property type="entry name" value="RNGMNOXGNASE"/>
</dbReference>
<evidence type="ECO:0000259" key="6">
    <source>
        <dbReference type="Pfam" id="PF01494"/>
    </source>
</evidence>
<evidence type="ECO:0000256" key="4">
    <source>
        <dbReference type="ARBA" id="ARBA00023002"/>
    </source>
</evidence>
<name>A0A2J6PVK7_9HELO</name>